<comment type="caution">
    <text evidence="3">The sequence shown here is derived from an EMBL/GenBank/DDBJ whole genome shotgun (WGS) entry which is preliminary data.</text>
</comment>
<dbReference type="OrthoDB" id="445436at2759"/>
<dbReference type="InterPro" id="IPR041677">
    <property type="entry name" value="DNA2/NAM7_AAA_11"/>
</dbReference>
<reference evidence="3" key="1">
    <citation type="submission" date="2021-02" db="EMBL/GenBank/DDBJ databases">
        <authorList>
            <person name="Dougan E. K."/>
            <person name="Rhodes N."/>
            <person name="Thang M."/>
            <person name="Chan C."/>
        </authorList>
    </citation>
    <scope>NUCLEOTIDE SEQUENCE</scope>
</reference>
<sequence>VHRVLVCAPSNHAADHLLQRLVRDTRIPPQYITRVYSRFIEASHGSTYKSGPVRNERGFDIQPHLEEHSLHFKVSQSPQVARQSDDQKAFDKAYEAEEVAVLNRSRVVISTCTNAYLHPALIQGEPRNAVRPVQFHTEVVDEAAQASEPDVVLAATHAALRLVVVGDHQQLGPVITQKNLCAAYLGSLEVSFLERMLKDPVRQCASVMLNVQHRMHASIRRFPSMQYYESKLTDHVTIPHRPELQSLWPQEKEHCRFIHSCTPHSIELACETSFEAKGSLKNAGEAEVAVQACVTLLEKGCQAEDIAIITPYT</sequence>
<dbReference type="Gene3D" id="3.40.50.300">
    <property type="entry name" value="P-loop containing nucleotide triphosphate hydrolases"/>
    <property type="match status" value="2"/>
</dbReference>
<dbReference type="PANTHER" id="PTHR10887:SF495">
    <property type="entry name" value="HELICASE SENATAXIN ISOFORM X1-RELATED"/>
    <property type="match status" value="1"/>
</dbReference>
<dbReference type="Proteomes" id="UP000601435">
    <property type="component" value="Unassembled WGS sequence"/>
</dbReference>
<dbReference type="InterPro" id="IPR027417">
    <property type="entry name" value="P-loop_NTPase"/>
</dbReference>
<feature type="non-terminal residue" evidence="3">
    <location>
        <position position="313"/>
    </location>
</feature>
<dbReference type="SUPFAM" id="SSF52540">
    <property type="entry name" value="P-loop containing nucleoside triphosphate hydrolases"/>
    <property type="match status" value="1"/>
</dbReference>
<evidence type="ECO:0000259" key="2">
    <source>
        <dbReference type="Pfam" id="PF13087"/>
    </source>
</evidence>
<evidence type="ECO:0000259" key="1">
    <source>
        <dbReference type="Pfam" id="PF13086"/>
    </source>
</evidence>
<dbReference type="GO" id="GO:0004386">
    <property type="term" value="F:helicase activity"/>
    <property type="evidence" value="ECO:0007669"/>
    <property type="project" value="InterPro"/>
</dbReference>
<evidence type="ECO:0000313" key="3">
    <source>
        <dbReference type="EMBL" id="CAE7913767.1"/>
    </source>
</evidence>
<dbReference type="InterPro" id="IPR045055">
    <property type="entry name" value="DNA2/NAM7-like"/>
</dbReference>
<feature type="domain" description="DNA2/NAM7 helicase helicase" evidence="1">
    <location>
        <begin position="82"/>
        <end position="176"/>
    </location>
</feature>
<name>A0A813BNH3_9DINO</name>
<feature type="domain" description="DNA2/NAM7 helicase-like C-terminal" evidence="2">
    <location>
        <begin position="188"/>
        <end position="312"/>
    </location>
</feature>
<dbReference type="Pfam" id="PF13086">
    <property type="entry name" value="AAA_11"/>
    <property type="match status" value="1"/>
</dbReference>
<gene>
    <name evidence="3" type="primary">NAM7</name>
    <name evidence="3" type="ORF">SNEC2469_LOCUS31230</name>
</gene>
<accession>A0A813BNH3</accession>
<dbReference type="PANTHER" id="PTHR10887">
    <property type="entry name" value="DNA2/NAM7 HELICASE FAMILY"/>
    <property type="match status" value="1"/>
</dbReference>
<proteinExistence type="predicted"/>
<evidence type="ECO:0000313" key="4">
    <source>
        <dbReference type="Proteomes" id="UP000601435"/>
    </source>
</evidence>
<dbReference type="InterPro" id="IPR041679">
    <property type="entry name" value="DNA2/NAM7-like_C"/>
</dbReference>
<keyword evidence="4" id="KW-1185">Reference proteome</keyword>
<dbReference type="AlphaFoldDB" id="A0A813BNH3"/>
<protein>
    <submittedName>
        <fullName evidence="3">NAM7 protein</fullName>
    </submittedName>
</protein>
<dbReference type="Pfam" id="PF13087">
    <property type="entry name" value="AAA_12"/>
    <property type="match status" value="1"/>
</dbReference>
<dbReference type="EMBL" id="CAJNJA010074969">
    <property type="protein sequence ID" value="CAE7913767.1"/>
    <property type="molecule type" value="Genomic_DNA"/>
</dbReference>
<feature type="non-terminal residue" evidence="3">
    <location>
        <position position="1"/>
    </location>
</feature>
<organism evidence="3 4">
    <name type="scientific">Symbiodinium necroappetens</name>
    <dbReference type="NCBI Taxonomy" id="1628268"/>
    <lineage>
        <taxon>Eukaryota</taxon>
        <taxon>Sar</taxon>
        <taxon>Alveolata</taxon>
        <taxon>Dinophyceae</taxon>
        <taxon>Suessiales</taxon>
        <taxon>Symbiodiniaceae</taxon>
        <taxon>Symbiodinium</taxon>
    </lineage>
</organism>